<dbReference type="InterPro" id="IPR037185">
    <property type="entry name" value="EmrE-like"/>
</dbReference>
<dbReference type="PANTHER" id="PTHR12570:SF92">
    <property type="entry name" value="SPICHTHYIN, ISOFORM B"/>
    <property type="match status" value="1"/>
</dbReference>
<evidence type="ECO:0000256" key="6">
    <source>
        <dbReference type="SAM" id="Phobius"/>
    </source>
</evidence>
<reference evidence="7 8" key="1">
    <citation type="journal article" date="2018" name="Mol. Biol. Evol.">
        <title>Broad Genomic Sampling Reveals a Smut Pathogenic Ancestry of the Fungal Clade Ustilaginomycotina.</title>
        <authorList>
            <person name="Kijpornyongpan T."/>
            <person name="Mondo S.J."/>
            <person name="Barry K."/>
            <person name="Sandor L."/>
            <person name="Lee J."/>
            <person name="Lipzen A."/>
            <person name="Pangilinan J."/>
            <person name="LaButti K."/>
            <person name="Hainaut M."/>
            <person name="Henrissat B."/>
            <person name="Grigoriev I.V."/>
            <person name="Spatafora J.W."/>
            <person name="Aime M.C."/>
        </authorList>
    </citation>
    <scope>NUCLEOTIDE SEQUENCE [LARGE SCALE GENOMIC DNA]</scope>
    <source>
        <strain evidence="7 8">MCA 4186</strain>
    </source>
</reference>
<dbReference type="STRING" id="58919.A0A316YZT2"/>
<sequence length="607" mass="65384">MSTLTSLASAAPSASVLDAAGTTSSASQASASLSSVIASASAALASEAALASGKKSTPKAFTYIGIALAVASGLFIGSSFVFKKKGLLQSQAKFGQQAGEGHAYLKSWLWWTGMVLMILGEVLNLVALSISSALLVTPLGALSVVICAILSSIFLKEKLTLFGKVGAFLCIVGSTGIALNAPVSHAAGDIEEFMHLFIAPGFLVWMSLCIIASLGLVFFVAPRWGKKQVMVHITICSLTGGLSVSCISGIGSAVILTIRGDMQLKHWFFYFLLAFVVITLLVEINYLNKALELFNTAMVTPTYYVVFTFCTLVSSIILFQGLDTTATGIITIVLCFLTICSGITLLQLSKIDPADLTNADGSPLDRETTLLIRASRSHLAHEKGLDATAEEPGPDAVRGGLGVLGSMVRARSRRRLHASSDAYAMSESGMLNTSSSRDLQRFELSDSPMRRPSDAALTLPNMPYKRDTAISFTEESKQPHGHHAGEAAYRTEGGRGAQAGMGAIREGSGDTRDTEDTTPSIRPINALRTMWDDPQPRDSYDHSPAVHRDEESHDRSPEEEHSHKFFPQPRRNDPDYEEESQLLRPRSGTVDSDDEEERQKERASRRR</sequence>
<feature type="transmembrane region" description="Helical" evidence="6">
    <location>
        <begin position="299"/>
        <end position="319"/>
    </location>
</feature>
<name>A0A316YZT2_9BASI</name>
<feature type="transmembrane region" description="Helical" evidence="6">
    <location>
        <begin position="161"/>
        <end position="181"/>
    </location>
</feature>
<dbReference type="PANTHER" id="PTHR12570">
    <property type="match status" value="1"/>
</dbReference>
<feature type="transmembrane region" description="Helical" evidence="6">
    <location>
        <begin position="325"/>
        <end position="346"/>
    </location>
</feature>
<keyword evidence="2 6" id="KW-0812">Transmembrane</keyword>
<dbReference type="GeneID" id="37268633"/>
<evidence type="ECO:0000256" key="5">
    <source>
        <dbReference type="SAM" id="MobiDB-lite"/>
    </source>
</evidence>
<accession>A0A316YZT2</accession>
<dbReference type="OrthoDB" id="6428174at2759"/>
<evidence type="ECO:0000256" key="3">
    <source>
        <dbReference type="ARBA" id="ARBA00022989"/>
    </source>
</evidence>
<feature type="region of interest" description="Disordered" evidence="5">
    <location>
        <begin position="474"/>
        <end position="607"/>
    </location>
</feature>
<proteinExistence type="predicted"/>
<dbReference type="GO" id="GO:0015095">
    <property type="term" value="F:magnesium ion transmembrane transporter activity"/>
    <property type="evidence" value="ECO:0007669"/>
    <property type="project" value="InterPro"/>
</dbReference>
<evidence type="ECO:0000256" key="2">
    <source>
        <dbReference type="ARBA" id="ARBA00022692"/>
    </source>
</evidence>
<organism evidence="7 8">
    <name type="scientific">Tilletiopsis washingtonensis</name>
    <dbReference type="NCBI Taxonomy" id="58919"/>
    <lineage>
        <taxon>Eukaryota</taxon>
        <taxon>Fungi</taxon>
        <taxon>Dikarya</taxon>
        <taxon>Basidiomycota</taxon>
        <taxon>Ustilaginomycotina</taxon>
        <taxon>Exobasidiomycetes</taxon>
        <taxon>Entylomatales</taxon>
        <taxon>Entylomatales incertae sedis</taxon>
        <taxon>Tilletiopsis</taxon>
    </lineage>
</organism>
<comment type="subcellular location">
    <subcellularLocation>
        <location evidence="1">Membrane</location>
        <topology evidence="1">Multi-pass membrane protein</topology>
    </subcellularLocation>
</comment>
<keyword evidence="3 6" id="KW-1133">Transmembrane helix</keyword>
<dbReference type="Proteomes" id="UP000245946">
    <property type="component" value="Unassembled WGS sequence"/>
</dbReference>
<keyword evidence="8" id="KW-1185">Reference proteome</keyword>
<gene>
    <name evidence="7" type="ORF">FA09DRAFT_323456</name>
</gene>
<evidence type="ECO:0000256" key="4">
    <source>
        <dbReference type="ARBA" id="ARBA00023136"/>
    </source>
</evidence>
<dbReference type="AlphaFoldDB" id="A0A316YZT2"/>
<dbReference type="InterPro" id="IPR008521">
    <property type="entry name" value="Mg_trans_NIPA"/>
</dbReference>
<feature type="transmembrane region" description="Helical" evidence="6">
    <location>
        <begin position="103"/>
        <end position="127"/>
    </location>
</feature>
<feature type="compositionally biased region" description="Basic and acidic residues" evidence="5">
    <location>
        <begin position="597"/>
        <end position="607"/>
    </location>
</feature>
<keyword evidence="4 6" id="KW-0472">Membrane</keyword>
<feature type="transmembrane region" description="Helical" evidence="6">
    <location>
        <begin position="233"/>
        <end position="255"/>
    </location>
</feature>
<dbReference type="SUPFAM" id="SSF103481">
    <property type="entry name" value="Multidrug resistance efflux transporter EmrE"/>
    <property type="match status" value="1"/>
</dbReference>
<feature type="compositionally biased region" description="Basic and acidic residues" evidence="5">
    <location>
        <begin position="530"/>
        <end position="563"/>
    </location>
</feature>
<dbReference type="Pfam" id="PF05653">
    <property type="entry name" value="Mg_trans_NIPA"/>
    <property type="match status" value="1"/>
</dbReference>
<feature type="transmembrane region" description="Helical" evidence="6">
    <location>
        <begin position="133"/>
        <end position="154"/>
    </location>
</feature>
<dbReference type="GO" id="GO:0016020">
    <property type="term" value="C:membrane"/>
    <property type="evidence" value="ECO:0007669"/>
    <property type="project" value="UniProtKB-SubCell"/>
</dbReference>
<feature type="transmembrane region" description="Helical" evidence="6">
    <location>
        <begin position="193"/>
        <end position="221"/>
    </location>
</feature>
<feature type="transmembrane region" description="Helical" evidence="6">
    <location>
        <begin position="267"/>
        <end position="287"/>
    </location>
</feature>
<evidence type="ECO:0000256" key="1">
    <source>
        <dbReference type="ARBA" id="ARBA00004141"/>
    </source>
</evidence>
<feature type="transmembrane region" description="Helical" evidence="6">
    <location>
        <begin position="60"/>
        <end position="82"/>
    </location>
</feature>
<dbReference type="RefSeq" id="XP_025595000.1">
    <property type="nucleotide sequence ID" value="XM_025741089.1"/>
</dbReference>
<feature type="region of interest" description="Disordered" evidence="5">
    <location>
        <begin position="427"/>
        <end position="462"/>
    </location>
</feature>
<dbReference type="EMBL" id="KZ819309">
    <property type="protein sequence ID" value="PWN94721.1"/>
    <property type="molecule type" value="Genomic_DNA"/>
</dbReference>
<protein>
    <submittedName>
        <fullName evidence="7">DUF803-domain-containing protein</fullName>
    </submittedName>
</protein>
<evidence type="ECO:0000313" key="7">
    <source>
        <dbReference type="EMBL" id="PWN94721.1"/>
    </source>
</evidence>
<evidence type="ECO:0000313" key="8">
    <source>
        <dbReference type="Proteomes" id="UP000245946"/>
    </source>
</evidence>
<feature type="compositionally biased region" description="Basic and acidic residues" evidence="5">
    <location>
        <begin position="438"/>
        <end position="453"/>
    </location>
</feature>